<feature type="compositionally biased region" description="Basic residues" evidence="3">
    <location>
        <begin position="19"/>
        <end position="28"/>
    </location>
</feature>
<evidence type="ECO:0000256" key="2">
    <source>
        <dbReference type="ARBA" id="ARBA00022803"/>
    </source>
</evidence>
<feature type="compositionally biased region" description="Basic and acidic residues" evidence="3">
    <location>
        <begin position="41"/>
        <end position="54"/>
    </location>
</feature>
<dbReference type="Proteomes" id="UP000036403">
    <property type="component" value="Unassembled WGS sequence"/>
</dbReference>
<evidence type="ECO:0000256" key="3">
    <source>
        <dbReference type="SAM" id="MobiDB-lite"/>
    </source>
</evidence>
<dbReference type="GO" id="GO:0016740">
    <property type="term" value="F:transferase activity"/>
    <property type="evidence" value="ECO:0007669"/>
    <property type="project" value="UniProtKB-KW"/>
</dbReference>
<proteinExistence type="predicted"/>
<evidence type="ECO:0000313" key="5">
    <source>
        <dbReference type="Proteomes" id="UP000036403"/>
    </source>
</evidence>
<comment type="caution">
    <text evidence="4">The sequence shown here is derived from an EMBL/GenBank/DDBJ whole genome shotgun (WGS) entry which is preliminary data.</text>
</comment>
<gene>
    <name evidence="4" type="ORF">RF55_2046</name>
</gene>
<keyword evidence="5" id="KW-1185">Reference proteome</keyword>
<name>A0A0J7L4R9_LASNI</name>
<dbReference type="PaxDb" id="67767-A0A0J7L4R9"/>
<dbReference type="PANTHER" id="PTHR22767">
    <property type="entry name" value="N-TERMINAL ACETYLTRANSFERASE-RELATED"/>
    <property type="match status" value="1"/>
</dbReference>
<feature type="region of interest" description="Disordered" evidence="3">
    <location>
        <begin position="258"/>
        <end position="278"/>
    </location>
</feature>
<keyword evidence="4" id="KW-0808">Transferase</keyword>
<evidence type="ECO:0000313" key="4">
    <source>
        <dbReference type="EMBL" id="KMQ97611.1"/>
    </source>
</evidence>
<dbReference type="GO" id="GO:0031415">
    <property type="term" value="C:NatA complex"/>
    <property type="evidence" value="ECO:0007669"/>
    <property type="project" value="TreeGrafter"/>
</dbReference>
<organism evidence="4 5">
    <name type="scientific">Lasius niger</name>
    <name type="common">Black garden ant</name>
    <dbReference type="NCBI Taxonomy" id="67767"/>
    <lineage>
        <taxon>Eukaryota</taxon>
        <taxon>Metazoa</taxon>
        <taxon>Ecdysozoa</taxon>
        <taxon>Arthropoda</taxon>
        <taxon>Hexapoda</taxon>
        <taxon>Insecta</taxon>
        <taxon>Pterygota</taxon>
        <taxon>Neoptera</taxon>
        <taxon>Endopterygota</taxon>
        <taxon>Hymenoptera</taxon>
        <taxon>Apocrita</taxon>
        <taxon>Aculeata</taxon>
        <taxon>Formicoidea</taxon>
        <taxon>Formicidae</taxon>
        <taxon>Formicinae</taxon>
        <taxon>Lasius</taxon>
        <taxon>Lasius</taxon>
    </lineage>
</organism>
<protein>
    <submittedName>
        <fullName evidence="4">N-alpha-acetyltransferase auxiliary subunit-like protein</fullName>
    </submittedName>
</protein>
<dbReference type="InterPro" id="IPR021183">
    <property type="entry name" value="NatA_aux_su"/>
</dbReference>
<evidence type="ECO:0000256" key="1">
    <source>
        <dbReference type="ARBA" id="ARBA00022737"/>
    </source>
</evidence>
<dbReference type="PANTHER" id="PTHR22767:SF2">
    <property type="entry name" value="N(ALPHA)-ACETYLTRANSFERASE 15_16, ISOFORM A"/>
    <property type="match status" value="1"/>
</dbReference>
<dbReference type="OrthoDB" id="10263032at2759"/>
<keyword evidence="1" id="KW-0677">Repeat</keyword>
<dbReference type="EMBL" id="LBMM01000733">
    <property type="protein sequence ID" value="KMQ97611.1"/>
    <property type="molecule type" value="Genomic_DNA"/>
</dbReference>
<accession>A0A0J7L4R9</accession>
<keyword evidence="2" id="KW-0802">TPR repeat</keyword>
<reference evidence="4 5" key="1">
    <citation type="submission" date="2015-04" db="EMBL/GenBank/DDBJ databases">
        <title>Lasius niger genome sequencing.</title>
        <authorList>
            <person name="Konorov E.A."/>
            <person name="Nikitin M.A."/>
            <person name="Kirill M.V."/>
            <person name="Chang P."/>
        </authorList>
    </citation>
    <scope>NUCLEOTIDE SEQUENCE [LARGE SCALE GENOMIC DNA]</scope>
    <source>
        <tissue evidence="4">Whole</tissue>
    </source>
</reference>
<dbReference type="Pfam" id="PF12569">
    <property type="entry name" value="NatA_aux_su"/>
    <property type="match status" value="1"/>
</dbReference>
<dbReference type="AlphaFoldDB" id="A0A0J7L4R9"/>
<dbReference type="Gene3D" id="1.25.40.1010">
    <property type="match status" value="1"/>
</dbReference>
<feature type="region of interest" description="Disordered" evidence="3">
    <location>
        <begin position="16"/>
        <end position="62"/>
    </location>
</feature>
<feature type="compositionally biased region" description="Basic and acidic residues" evidence="3">
    <location>
        <begin position="262"/>
        <end position="278"/>
    </location>
</feature>
<dbReference type="STRING" id="67767.A0A0J7L4R9"/>
<sequence length="278" mass="31842">MLFFCCVTENLAPSELKKLRNKQRKQRRKAELERQQAAQAQEKREQHNKSRQQNDPDLEQPTLDELIPEKLERVEDPLEQAIKFLQPLQELASNRIETHLMAFEIYIRKGRTLLMLRSIKRAHRLDANNPDLHTCLVRFLLHTSKSPLEGAVGEVVKRQTVEIFSSTKAAQLNAEYLKKSRNSLAHLLQAARMLYVLDPSAQTKALSLVSNIEELEGVTLPNCTKVLDALRNGDFGHCDDTIADFMAKCHGRFPFATAFRPPEPKANNHQEKENSIKN</sequence>